<dbReference type="AlphaFoldDB" id="A0A8J3Z454"/>
<dbReference type="EMBL" id="BOPG01000030">
    <property type="protein sequence ID" value="GIJ57259.1"/>
    <property type="molecule type" value="Genomic_DNA"/>
</dbReference>
<evidence type="ECO:0000256" key="1">
    <source>
        <dbReference type="SAM" id="MobiDB-lite"/>
    </source>
</evidence>
<evidence type="ECO:0000313" key="2">
    <source>
        <dbReference type="EMBL" id="GIJ57259.1"/>
    </source>
</evidence>
<evidence type="ECO:0000313" key="3">
    <source>
        <dbReference type="Proteomes" id="UP000612585"/>
    </source>
</evidence>
<gene>
    <name evidence="2" type="ORF">Vau01_047750</name>
</gene>
<accession>A0A8J3Z454</accession>
<organism evidence="2 3">
    <name type="scientific">Virgisporangium aurantiacum</name>
    <dbReference type="NCBI Taxonomy" id="175570"/>
    <lineage>
        <taxon>Bacteria</taxon>
        <taxon>Bacillati</taxon>
        <taxon>Actinomycetota</taxon>
        <taxon>Actinomycetes</taxon>
        <taxon>Micromonosporales</taxon>
        <taxon>Micromonosporaceae</taxon>
        <taxon>Virgisporangium</taxon>
    </lineage>
</organism>
<dbReference type="Proteomes" id="UP000612585">
    <property type="component" value="Unassembled WGS sequence"/>
</dbReference>
<protein>
    <submittedName>
        <fullName evidence="2">Uncharacterized protein</fullName>
    </submittedName>
</protein>
<name>A0A8J3Z454_9ACTN</name>
<reference evidence="2" key="1">
    <citation type="submission" date="2021-01" db="EMBL/GenBank/DDBJ databases">
        <title>Whole genome shotgun sequence of Virgisporangium aurantiacum NBRC 16421.</title>
        <authorList>
            <person name="Komaki H."/>
            <person name="Tamura T."/>
        </authorList>
    </citation>
    <scope>NUCLEOTIDE SEQUENCE</scope>
    <source>
        <strain evidence="2">NBRC 16421</strain>
    </source>
</reference>
<proteinExistence type="predicted"/>
<keyword evidence="3" id="KW-1185">Reference proteome</keyword>
<sequence length="115" mass="12787">MAGNQNYVREQMRLLLETAARTNGDDDATAVARLESTSQQILDLMVDGEELTILHAPDLAAVYAFAASVQKSTRQGHPAQHPPRRPQSRDEFRAGVAALLPTFEQERMRLLSELD</sequence>
<feature type="region of interest" description="Disordered" evidence="1">
    <location>
        <begin position="71"/>
        <end position="93"/>
    </location>
</feature>
<comment type="caution">
    <text evidence="2">The sequence shown here is derived from an EMBL/GenBank/DDBJ whole genome shotgun (WGS) entry which is preliminary data.</text>
</comment>